<organism evidence="2 3">
    <name type="scientific">Platysternon megacephalum</name>
    <name type="common">big-headed turtle</name>
    <dbReference type="NCBI Taxonomy" id="55544"/>
    <lineage>
        <taxon>Eukaryota</taxon>
        <taxon>Metazoa</taxon>
        <taxon>Chordata</taxon>
        <taxon>Craniata</taxon>
        <taxon>Vertebrata</taxon>
        <taxon>Euteleostomi</taxon>
        <taxon>Archelosauria</taxon>
        <taxon>Testudinata</taxon>
        <taxon>Testudines</taxon>
        <taxon>Cryptodira</taxon>
        <taxon>Durocryptodira</taxon>
        <taxon>Testudinoidea</taxon>
        <taxon>Platysternidae</taxon>
        <taxon>Platysternon</taxon>
    </lineage>
</organism>
<evidence type="ECO:0000313" key="3">
    <source>
        <dbReference type="Proteomes" id="UP000297703"/>
    </source>
</evidence>
<feature type="region of interest" description="Disordered" evidence="1">
    <location>
        <begin position="30"/>
        <end position="55"/>
    </location>
</feature>
<comment type="caution">
    <text evidence="2">The sequence shown here is derived from an EMBL/GenBank/DDBJ whole genome shotgun (WGS) entry which is preliminary data.</text>
</comment>
<proteinExistence type="predicted"/>
<evidence type="ECO:0000256" key="1">
    <source>
        <dbReference type="SAM" id="MobiDB-lite"/>
    </source>
</evidence>
<gene>
    <name evidence="2" type="ORF">DR999_PMT14439</name>
</gene>
<keyword evidence="3" id="KW-1185">Reference proteome</keyword>
<dbReference type="Proteomes" id="UP000297703">
    <property type="component" value="Unassembled WGS sequence"/>
</dbReference>
<dbReference type="EMBL" id="QXTE01000165">
    <property type="protein sequence ID" value="TFK03215.1"/>
    <property type="molecule type" value="Genomic_DNA"/>
</dbReference>
<reference evidence="2 3" key="2">
    <citation type="submission" date="2019-04" db="EMBL/GenBank/DDBJ databases">
        <title>The genome sequence of big-headed turtle.</title>
        <authorList>
            <person name="Gong S."/>
        </authorList>
    </citation>
    <scope>NUCLEOTIDE SEQUENCE [LARGE SCALE GENOMIC DNA]</scope>
    <source>
        <strain evidence="2">DO16091913</strain>
        <tissue evidence="2">Muscle</tissue>
    </source>
</reference>
<dbReference type="AlphaFoldDB" id="A0A4D9E444"/>
<sequence>MPLNPQMRPSESLNFNLKETHRIRKQLLGMKPFPRDTLPPFSPRETKSSSKNRSNILNAVPLLRSHLDPEELELLHQTAGNRFEPCRSCFQRSNSDQ</sequence>
<evidence type="ECO:0000313" key="2">
    <source>
        <dbReference type="EMBL" id="TFK03215.1"/>
    </source>
</evidence>
<name>A0A4D9E444_9SAUR</name>
<protein>
    <submittedName>
        <fullName evidence="2">Uncharacterized protein</fullName>
    </submittedName>
</protein>
<accession>A0A4D9E444</accession>
<reference evidence="2 3" key="1">
    <citation type="submission" date="2019-04" db="EMBL/GenBank/DDBJ databases">
        <title>Draft genome of the big-headed turtle Platysternon megacephalum.</title>
        <authorList>
            <person name="Gong S."/>
        </authorList>
    </citation>
    <scope>NUCLEOTIDE SEQUENCE [LARGE SCALE GENOMIC DNA]</scope>
    <source>
        <strain evidence="2">DO16091913</strain>
        <tissue evidence="2">Muscle</tissue>
    </source>
</reference>